<dbReference type="Proteomes" id="UP001469553">
    <property type="component" value="Unassembled WGS sequence"/>
</dbReference>
<keyword evidence="3" id="KW-0460">Magnesium</keyword>
<comment type="caution">
    <text evidence="6">The sequence shown here is derived from an EMBL/GenBank/DDBJ whole genome shotgun (WGS) entry which is preliminary data.</text>
</comment>
<dbReference type="InterPro" id="IPR016496">
    <property type="entry name" value="GTPase_HflX"/>
</dbReference>
<dbReference type="SUPFAM" id="SSF52540">
    <property type="entry name" value="P-loop containing nucleoside triphosphate hydrolases"/>
    <property type="match status" value="1"/>
</dbReference>
<sequence>MKTLRFIHSRLPLGPRSCHRCAASCRLLPASHCRGHPSILQSRTLALSASSLKNRDDFGSSSHTEEEAEEDGDFLEDSEVEELFQQHVPAGIGQGQHRVFIVHPDVKWGRRKQHLTTAELMMAEAEGLVNTLDNWAVVDKVILSTKTPEKKRIFGKGNFQFLTEKIRQTVGITGVFVNVDRLSPLSEREFEEAWGVKVFDRYSVVLHIFRCNARTKEAKLQISLAEIPLLRSRLKNEMADLDQQGGGSRYIGGSGETLYEVQQRLLKEREMKIRFSLEKLRKKRHLLRSQRKHREFPIVSVLGYTNCGKTTLIKALTSDSGLQPRNQLFATLDVTVHAGQLPSHMTVLYVDTIGFLSQLPHQLIDSFSATLEDITHSDLLVHVRDISHPETVNQKANVLNVLKNLQIPRRLLSSMIEVHNKIDLLDNYESSEPGAVLISALQEQGLEELKNAVETEIVKSTGKQILDLRVNLSTPQLSWLYKEATVQDVQVNADEGSAVVKVIMSAAAHGRYKKLFEALRAQFVVQRNHQRTEWQWPHKVSCYDVQAVRVRSRLLLLHPFPQTLPVAEGQRPQGFLWILGDVSPWGCEVQAGDKEPLCIEKKALNYTCVKTSQEILLF</sequence>
<evidence type="ECO:0000256" key="1">
    <source>
        <dbReference type="ARBA" id="ARBA00022723"/>
    </source>
</evidence>
<evidence type="ECO:0000313" key="6">
    <source>
        <dbReference type="EMBL" id="MEQ2300439.1"/>
    </source>
</evidence>
<proteinExistence type="predicted"/>
<dbReference type="PROSITE" id="PS51705">
    <property type="entry name" value="G_HFLX"/>
    <property type="match status" value="1"/>
</dbReference>
<dbReference type="InterPro" id="IPR006073">
    <property type="entry name" value="GTP-bd"/>
</dbReference>
<evidence type="ECO:0000259" key="5">
    <source>
        <dbReference type="PROSITE" id="PS51705"/>
    </source>
</evidence>
<dbReference type="InterPro" id="IPR025121">
    <property type="entry name" value="GTPase_HflX_N"/>
</dbReference>
<feature type="domain" description="Hflx-type G" evidence="5">
    <location>
        <begin position="297"/>
        <end position="461"/>
    </location>
</feature>
<dbReference type="Gene3D" id="3.40.50.300">
    <property type="entry name" value="P-loop containing nucleotide triphosphate hydrolases"/>
    <property type="match status" value="1"/>
</dbReference>
<dbReference type="PANTHER" id="PTHR10229">
    <property type="entry name" value="GTP-BINDING PROTEIN HFLX"/>
    <property type="match status" value="1"/>
</dbReference>
<dbReference type="CDD" id="cd01878">
    <property type="entry name" value="HflX"/>
    <property type="match status" value="1"/>
</dbReference>
<dbReference type="EMBL" id="JAHRIP010049531">
    <property type="protein sequence ID" value="MEQ2300439.1"/>
    <property type="molecule type" value="Genomic_DNA"/>
</dbReference>
<keyword evidence="4" id="KW-0342">GTP-binding</keyword>
<evidence type="ECO:0000313" key="7">
    <source>
        <dbReference type="Proteomes" id="UP001469553"/>
    </source>
</evidence>
<dbReference type="Pfam" id="PF01926">
    <property type="entry name" value="MMR_HSR1"/>
    <property type="match status" value="1"/>
</dbReference>
<protein>
    <submittedName>
        <fullName evidence="6">GTP-binding protein 6</fullName>
    </submittedName>
</protein>
<dbReference type="Pfam" id="PF13167">
    <property type="entry name" value="GTP-bdg_N"/>
    <property type="match status" value="1"/>
</dbReference>
<name>A0ABV0Z3J4_9TELE</name>
<accession>A0ABV0Z3J4</accession>
<dbReference type="PANTHER" id="PTHR10229:SF0">
    <property type="entry name" value="GTP-BINDING PROTEIN 6-RELATED"/>
    <property type="match status" value="1"/>
</dbReference>
<dbReference type="Gene3D" id="3.40.50.11060">
    <property type="entry name" value="GTPase HflX, N-terminal domain"/>
    <property type="match status" value="1"/>
</dbReference>
<dbReference type="InterPro" id="IPR027417">
    <property type="entry name" value="P-loop_NTPase"/>
</dbReference>
<dbReference type="InterPro" id="IPR030394">
    <property type="entry name" value="G_HFLX_dom"/>
</dbReference>
<gene>
    <name evidence="6" type="primary">GTPBP6</name>
    <name evidence="6" type="ORF">AMECASPLE_025437</name>
</gene>
<keyword evidence="7" id="KW-1185">Reference proteome</keyword>
<reference evidence="6 7" key="1">
    <citation type="submission" date="2021-06" db="EMBL/GenBank/DDBJ databases">
        <authorList>
            <person name="Palmer J.M."/>
        </authorList>
    </citation>
    <scope>NUCLEOTIDE SEQUENCE [LARGE SCALE GENOMIC DNA]</scope>
    <source>
        <strain evidence="6 7">AS_MEX2019</strain>
        <tissue evidence="6">Muscle</tissue>
    </source>
</reference>
<dbReference type="InterPro" id="IPR032305">
    <property type="entry name" value="GTP-bd_M"/>
</dbReference>
<dbReference type="Pfam" id="PF16360">
    <property type="entry name" value="GTP-bdg_M"/>
    <property type="match status" value="1"/>
</dbReference>
<evidence type="ECO:0000256" key="4">
    <source>
        <dbReference type="ARBA" id="ARBA00023134"/>
    </source>
</evidence>
<evidence type="ECO:0000256" key="2">
    <source>
        <dbReference type="ARBA" id="ARBA00022741"/>
    </source>
</evidence>
<evidence type="ECO:0000256" key="3">
    <source>
        <dbReference type="ARBA" id="ARBA00022842"/>
    </source>
</evidence>
<dbReference type="NCBIfam" id="TIGR03156">
    <property type="entry name" value="GTP_HflX"/>
    <property type="match status" value="1"/>
</dbReference>
<keyword evidence="2" id="KW-0547">Nucleotide-binding</keyword>
<dbReference type="InterPro" id="IPR042108">
    <property type="entry name" value="GTPase_HflX_N_sf"/>
</dbReference>
<keyword evidence="1" id="KW-0479">Metal-binding</keyword>
<organism evidence="6 7">
    <name type="scientific">Ameca splendens</name>
    <dbReference type="NCBI Taxonomy" id="208324"/>
    <lineage>
        <taxon>Eukaryota</taxon>
        <taxon>Metazoa</taxon>
        <taxon>Chordata</taxon>
        <taxon>Craniata</taxon>
        <taxon>Vertebrata</taxon>
        <taxon>Euteleostomi</taxon>
        <taxon>Actinopterygii</taxon>
        <taxon>Neopterygii</taxon>
        <taxon>Teleostei</taxon>
        <taxon>Neoteleostei</taxon>
        <taxon>Acanthomorphata</taxon>
        <taxon>Ovalentaria</taxon>
        <taxon>Atherinomorphae</taxon>
        <taxon>Cyprinodontiformes</taxon>
        <taxon>Goodeidae</taxon>
        <taxon>Ameca</taxon>
    </lineage>
</organism>